<evidence type="ECO:0008006" key="4">
    <source>
        <dbReference type="Google" id="ProtNLM"/>
    </source>
</evidence>
<dbReference type="Proteomes" id="UP001317516">
    <property type="component" value="Plasmid p100"/>
</dbReference>
<dbReference type="NCBIfam" id="NF047534">
    <property type="entry name" value="lipo_BTA121_dup"/>
    <property type="match status" value="2"/>
</dbReference>
<organism evidence="2 3">
    <name type="scientific">Candidatus Borrelia fainii</name>
    <dbReference type="NCBI Taxonomy" id="2518322"/>
    <lineage>
        <taxon>Bacteria</taxon>
        <taxon>Pseudomonadati</taxon>
        <taxon>Spirochaetota</taxon>
        <taxon>Spirochaetia</taxon>
        <taxon>Spirochaetales</taxon>
        <taxon>Borreliaceae</taxon>
        <taxon>Borrelia</taxon>
    </lineage>
</organism>
<keyword evidence="1" id="KW-0812">Transmembrane</keyword>
<proteinExistence type="predicted"/>
<evidence type="ECO:0000256" key="1">
    <source>
        <dbReference type="SAM" id="Phobius"/>
    </source>
</evidence>
<evidence type="ECO:0000313" key="2">
    <source>
        <dbReference type="EMBL" id="BDU63394.1"/>
    </source>
</evidence>
<keyword evidence="1" id="KW-1133">Transmembrane helix</keyword>
<feature type="transmembrane region" description="Helical" evidence="1">
    <location>
        <begin position="6"/>
        <end position="24"/>
    </location>
</feature>
<reference evidence="2 3" key="1">
    <citation type="submission" date="2022-11" db="EMBL/GenBank/DDBJ databases">
        <title>Genome sequence of clinical isolate of the human pathogenic Borrelia fainii.</title>
        <authorList>
            <person name="Itokawa K."/>
            <person name="Sato K."/>
            <person name="Qiu Y."/>
        </authorList>
    </citation>
    <scope>NUCLEOTIDE SEQUENCE [LARGE SCALE GENOMIC DNA]</scope>
    <source>
        <strain evidence="2 3">Qtaro</strain>
        <plasmid evidence="2 3">p100</plasmid>
    </source>
</reference>
<keyword evidence="2" id="KW-0614">Plasmid</keyword>
<gene>
    <name evidence="2" type="ORF">BOFE_09340</name>
</gene>
<dbReference type="RefSeq" id="WP_281862267.1">
    <property type="nucleotide sequence ID" value="NZ_AP027071.1"/>
</dbReference>
<protein>
    <recommendedName>
        <fullName evidence="4">Lipoprotein</fullName>
    </recommendedName>
</protein>
<name>A0ABM8DLD8_9SPIR</name>
<sequence>MLKIRYISSLLVLVLLFISILLFISCNLKSPQRGGIVQKDPDFRKVGTGDGALRKPSEVATFTGVKDPALAEAEEDLSVKLDKLLDTFKVPEEGKRSIAKIKDVVVNDKIGSDKSDKNYKTYADLKFYTLLNELGAFKVKDIIKFDLKIVEAQKAALEAINNVQNLQKRQSLQVVYDNKLNNYLLYLQDLFSESSANIMSMRFTSDEYCKEFTEIEIEAKRIIANGDLYEGLSGYKKGVIDGIERIVIDGSIGKDKGYKTYTSSNFRALLNELGYFKIQKIIDFYISVSYFKGKILSNIIDSIKNEVLRTNLRTRYDDKLSEYPLHLKSLFNKSSADDVYANFINDKYIDELFVIDSEAKRIVEGQLKVT</sequence>
<keyword evidence="3" id="KW-1185">Reference proteome</keyword>
<dbReference type="EMBL" id="AP027071">
    <property type="protein sequence ID" value="BDU63394.1"/>
    <property type="molecule type" value="Genomic_DNA"/>
</dbReference>
<accession>A0ABM8DLD8</accession>
<evidence type="ECO:0000313" key="3">
    <source>
        <dbReference type="Proteomes" id="UP001317516"/>
    </source>
</evidence>
<keyword evidence="1" id="KW-0472">Membrane</keyword>
<geneLocation type="plasmid" evidence="2 3">
    <name>p100</name>
</geneLocation>
<dbReference type="PROSITE" id="PS51257">
    <property type="entry name" value="PROKAR_LIPOPROTEIN"/>
    <property type="match status" value="1"/>
</dbReference>